<keyword evidence="3" id="KW-1185">Reference proteome</keyword>
<protein>
    <submittedName>
        <fullName evidence="2">Outer membrane lipoprotein-sorting protein</fullName>
    </submittedName>
</protein>
<keyword evidence="2" id="KW-0449">Lipoprotein</keyword>
<dbReference type="PANTHER" id="PTHR37507">
    <property type="entry name" value="SPORULATION PROTEIN YDCC"/>
    <property type="match status" value="1"/>
</dbReference>
<dbReference type="OrthoDB" id="9785380at2"/>
<dbReference type="Gene3D" id="2.50.20.10">
    <property type="entry name" value="Lipoprotein localisation LolA/LolB/LppX"/>
    <property type="match status" value="1"/>
</dbReference>
<dbReference type="EMBL" id="SNYJ01000016">
    <property type="protein sequence ID" value="TDQ36726.1"/>
    <property type="molecule type" value="Genomic_DNA"/>
</dbReference>
<evidence type="ECO:0000256" key="1">
    <source>
        <dbReference type="SAM" id="SignalP"/>
    </source>
</evidence>
<evidence type="ECO:0000313" key="2">
    <source>
        <dbReference type="EMBL" id="TDQ36726.1"/>
    </source>
</evidence>
<dbReference type="AlphaFoldDB" id="A0A4R6TUB7"/>
<reference evidence="2 3" key="1">
    <citation type="submission" date="2019-03" db="EMBL/GenBank/DDBJ databases">
        <title>Genomic Encyclopedia of Type Strains, Phase IV (KMG-IV): sequencing the most valuable type-strain genomes for metagenomic binning, comparative biology and taxonomic classification.</title>
        <authorList>
            <person name="Goeker M."/>
        </authorList>
    </citation>
    <scope>NUCLEOTIDE SEQUENCE [LARGE SCALE GENOMIC DNA]</scope>
    <source>
        <strain evidence="2 3">DSM 28697</strain>
    </source>
</reference>
<proteinExistence type="predicted"/>
<feature type="signal peptide" evidence="1">
    <location>
        <begin position="1"/>
        <end position="18"/>
    </location>
</feature>
<dbReference type="InterPro" id="IPR029046">
    <property type="entry name" value="LolA/LolB/LppX"/>
</dbReference>
<feature type="chain" id="PRO_5038939186" evidence="1">
    <location>
        <begin position="19"/>
        <end position="352"/>
    </location>
</feature>
<dbReference type="RefSeq" id="WP_133581520.1">
    <property type="nucleotide sequence ID" value="NZ_SNYJ01000016.1"/>
</dbReference>
<dbReference type="PANTHER" id="PTHR37507:SF2">
    <property type="entry name" value="SPORULATION PROTEIN YDCC"/>
    <property type="match status" value="1"/>
</dbReference>
<dbReference type="SUPFAM" id="SSF89392">
    <property type="entry name" value="Prokaryotic lipoproteins and lipoprotein localization factors"/>
    <property type="match status" value="1"/>
</dbReference>
<dbReference type="Proteomes" id="UP000295632">
    <property type="component" value="Unassembled WGS sequence"/>
</dbReference>
<gene>
    <name evidence="2" type="ORF">EV213_11624</name>
</gene>
<accession>A0A4R6TUB7</accession>
<dbReference type="PROSITE" id="PS51257">
    <property type="entry name" value="PROKAR_LIPOPROTEIN"/>
    <property type="match status" value="1"/>
</dbReference>
<name>A0A4R6TUB7_9BACI</name>
<comment type="caution">
    <text evidence="2">The sequence shown here is derived from an EMBL/GenBank/DDBJ whole genome shotgun (WGS) entry which is preliminary data.</text>
</comment>
<sequence>MKKSIFILMLSLFLLALAGCGTKSQEDVMSDLEKKLETMEGYKAKATMTVQSGEAPQSYDVEVWHKAPDFYRVLLSRGKDEPSQIILRNEEGVFVLTPALNKKFKFQSEWPENSSQPYLYGSLIKDILMDPDASFEKVDNQYVFQTKTNYKSHQTIPAQRIYLNKDLSLTKVEALDSNGKVLVQVDVSSFGFDPTFEEDAFDMEKNETTAQLLEMPASTVEGAEEAENMEVDGQEAAIGTFPVMYVDESLGFELTEESTIDLDEGERRILSYQGESGSFTLIQEQVEVDLEAERPVFMPEGEPVSIGTTFAALNEGSISWTKDGVQFFIASNDLESEDLVTVAKSVQAHSAK</sequence>
<keyword evidence="1" id="KW-0732">Signal</keyword>
<organism evidence="2 3">
    <name type="scientific">Aureibacillus halotolerans</name>
    <dbReference type="NCBI Taxonomy" id="1508390"/>
    <lineage>
        <taxon>Bacteria</taxon>
        <taxon>Bacillati</taxon>
        <taxon>Bacillota</taxon>
        <taxon>Bacilli</taxon>
        <taxon>Bacillales</taxon>
        <taxon>Bacillaceae</taxon>
        <taxon>Aureibacillus</taxon>
    </lineage>
</organism>
<dbReference type="InterPro" id="IPR052944">
    <property type="entry name" value="Sporulation_related"/>
</dbReference>
<evidence type="ECO:0000313" key="3">
    <source>
        <dbReference type="Proteomes" id="UP000295632"/>
    </source>
</evidence>